<feature type="domain" description="Myb/SANT-like DNA-binding" evidence="2">
    <location>
        <begin position="260"/>
        <end position="342"/>
    </location>
</feature>
<dbReference type="Gene3D" id="1.10.10.60">
    <property type="entry name" value="Homeodomain-like"/>
    <property type="match status" value="4"/>
</dbReference>
<feature type="domain" description="Myb/SANT-like DNA-binding" evidence="2">
    <location>
        <begin position="131"/>
        <end position="212"/>
    </location>
</feature>
<accession>A0A6P3VQF9</accession>
<feature type="domain" description="Myb/SANT-like DNA-binding" evidence="2">
    <location>
        <begin position="4"/>
        <end position="83"/>
    </location>
</feature>
<dbReference type="AlphaFoldDB" id="A0A6P3VQF9"/>
<sequence>MGANWNNHEIIELLSARAEDEIVRQISGTVRDAVVYDRMTLMLRERGVYRSKSQIISKLKSLRRQYHHYRESDSGRQSWMYFDICQTIWGNSRSASPAAVDSNLEPECDLERTVEPESKTTQKHRTEIGANWNSHEIIELLSARAEDEIVSQISGTVRDAVVYDRITHMLRERGVYRSKSQIINKLKSLRKQYYHYRESDSGQQSWMYFDVCQTIWGNSHSASPAGVKLESSFEADSDLERTVDPESKTTQQHRTEIGANWNNNEIIELLSARAEDEIVSQISGTVRDAVVYDRIADILREKSVHRSKSQIISKLKALQKQYYHYRKSDSGRQSWMYYDVCHTIWGDSRSASPTELESRLEPDSDPEGTTDSESKPSQKHRTEWNSHEIIELLSVRSEDEIVSQISGTVRDALVYERISHMLRERGVHRSKSQIIGKLKSLRKQYNDYRKSDSGQRWMYFDICQSIWGERRSASPAALESSLEPDSDLEGTANLESKKRRKHQIETATNWSYSETKELLSARAKDDIVCQISGTARDALVYDRISDILRESGIHRSKSQIIDKLKTLRAKYLQVNDHYRKTGSGRQWLYFDICQSIWGDSRSASPAHLLKPDPDSEEATSDTMDGEGSGSVQLAPNLFSEALRKQFTVPMLDLESFLSAKVKLRQEGLLDSQLKSNLEHVAQVLDAMPAVKRRDVSLLVEGERQLVKFVSGNPSLHYTVRQGSTGPELLQRVQVGPRLTRASIAKTHFAGHHCRDDFESCMERAHQVVGTSEGGLANVELKIACGELRLTYTTPQPQATIEIRPQRRVNLGKALTLEKILEVKNSMEQIGAMSRGLQACFQHLLANHSQYQGENSRIVLQSDGEMVELISGRHNYHSAQHYIFTDSDNQVQSHKVQDIDLWDDS</sequence>
<gene>
    <name evidence="4" type="primary">LOC105896288</name>
</gene>
<evidence type="ECO:0000313" key="4">
    <source>
        <dbReference type="RefSeq" id="XP_012678489.2"/>
    </source>
</evidence>
<evidence type="ECO:0000256" key="1">
    <source>
        <dbReference type="SAM" id="MobiDB-lite"/>
    </source>
</evidence>
<feature type="region of interest" description="Disordered" evidence="1">
    <location>
        <begin position="478"/>
        <end position="500"/>
    </location>
</feature>
<dbReference type="PANTHER" id="PTHR47595:SF1">
    <property type="entry name" value="MYB_SANT-LIKE DNA-BINDING DOMAIN-CONTAINING PROTEIN"/>
    <property type="match status" value="1"/>
</dbReference>
<dbReference type="Pfam" id="PF13837">
    <property type="entry name" value="Myb_DNA-bind_4"/>
    <property type="match status" value="5"/>
</dbReference>
<organism evidence="3 4">
    <name type="scientific">Clupea harengus</name>
    <name type="common">Atlantic herring</name>
    <dbReference type="NCBI Taxonomy" id="7950"/>
    <lineage>
        <taxon>Eukaryota</taxon>
        <taxon>Metazoa</taxon>
        <taxon>Chordata</taxon>
        <taxon>Craniata</taxon>
        <taxon>Vertebrata</taxon>
        <taxon>Euteleostomi</taxon>
        <taxon>Actinopterygii</taxon>
        <taxon>Neopterygii</taxon>
        <taxon>Teleostei</taxon>
        <taxon>Clupei</taxon>
        <taxon>Clupeiformes</taxon>
        <taxon>Clupeoidei</taxon>
        <taxon>Clupeidae</taxon>
        <taxon>Clupea</taxon>
    </lineage>
</organism>
<dbReference type="Proteomes" id="UP000515152">
    <property type="component" value="Chromosome 14"/>
</dbReference>
<feature type="domain" description="Myb/SANT-like DNA-binding" evidence="2">
    <location>
        <begin position="508"/>
        <end position="592"/>
    </location>
</feature>
<evidence type="ECO:0000313" key="3">
    <source>
        <dbReference type="Proteomes" id="UP000515152"/>
    </source>
</evidence>
<feature type="compositionally biased region" description="Basic and acidic residues" evidence="1">
    <location>
        <begin position="372"/>
        <end position="383"/>
    </location>
</feature>
<dbReference type="OrthoDB" id="8701060at2759"/>
<name>A0A6P3VQF9_CLUHA</name>
<evidence type="ECO:0000259" key="2">
    <source>
        <dbReference type="Pfam" id="PF13837"/>
    </source>
</evidence>
<dbReference type="PANTHER" id="PTHR47595">
    <property type="entry name" value="HEAT SHOCK 70 KDA PROTEIN 14"/>
    <property type="match status" value="1"/>
</dbReference>
<dbReference type="KEGG" id="char:105896288"/>
<feature type="domain" description="Myb/SANT-like DNA-binding" evidence="2">
    <location>
        <begin position="381"/>
        <end position="462"/>
    </location>
</feature>
<proteinExistence type="predicted"/>
<dbReference type="InterPro" id="IPR044822">
    <property type="entry name" value="Myb_DNA-bind_4"/>
</dbReference>
<dbReference type="GeneID" id="105896288"/>
<dbReference type="RefSeq" id="XP_012678489.2">
    <property type="nucleotide sequence ID" value="XM_012823035.2"/>
</dbReference>
<protein>
    <submittedName>
        <fullName evidence="4">Uncharacterized protein LOC105896288</fullName>
    </submittedName>
</protein>
<keyword evidence="3" id="KW-1185">Reference proteome</keyword>
<reference evidence="4" key="1">
    <citation type="submission" date="2025-08" db="UniProtKB">
        <authorList>
            <consortium name="RefSeq"/>
        </authorList>
    </citation>
    <scope>IDENTIFICATION</scope>
</reference>
<feature type="region of interest" description="Disordered" evidence="1">
    <location>
        <begin position="604"/>
        <end position="629"/>
    </location>
</feature>
<feature type="region of interest" description="Disordered" evidence="1">
    <location>
        <begin position="353"/>
        <end position="383"/>
    </location>
</feature>